<feature type="compositionally biased region" description="Basic residues" evidence="1">
    <location>
        <begin position="1"/>
        <end position="13"/>
    </location>
</feature>
<sequence length="814" mass="86097">MPSLKSKKKRKQRAPPPASVPPSASPAAPSPSVANQPSPRESPLRRLLRRTSSSLGESWRELKSRRTSVSSVAGTGPRAAEQHDSIAPVRSRGSDAAPMTGHEEAGISRSGSLRGVVTPLRPRHDTSTPASAGSVKPGHHRTMSSLSSTFASSASPVSPATAQTRQSPVVVVETIASSSLPRAEQTEPSALALSDFGSIGSMHGRTSLGLDIEGSPPPADSNIPPLTPPTPPTHAPRQSAFDLPSLGPALQPPAEKQPSAIPETTPPPPPRTSIRAGAPLGTLPIHARHKAELGNDNNDDDDDDDDDDVFGKPLGISSDAPTARRSRSAGKEVSMSGWVVTSAAPGPEHELEEATLMRGGEVVGSRDESRMGEDDFSPSVKSLSMPKTAPLEEEMPKSPLLRESTNVQSERDSQVAAPATDQARKVSTSSAEYLDSISTTKESDEPTSQEPDAWSPPASPRLKPIASFPDAHVPEPTVLTGVAGGMQHAYVVPALEPVAEETPKATAVERFVGQAYRDERSGLGGKGVDRFAGEQAKSPERPYRQASSSPSAEPRHSASAISDGSGMSGTHKGKAADRSEAAKPGHKKLHAFEEIHTVKARQQASIPSPEDPGRPARTPSPSPLTRAPLDRASYPARPTTPSRIRWEPPRNRAQHTEYPALGAGDAHGTAYHEAGVGGMTFRQQGRVWIGRPPASLDGVAMRVVGARGALREGARDIEAPVAARLAADETETSTPATVAPRMLSLIPRFLSPRLTLDLQWHDSWLPADVRLETTAGSSAGVSISLSQTLRQWLTDAAAPPRTRSIRNMDTQRKE</sequence>
<gene>
    <name evidence="2" type="ORF">NliqN6_1280</name>
</gene>
<comment type="caution">
    <text evidence="2">The sequence shown here is derived from an EMBL/GenBank/DDBJ whole genome shotgun (WGS) entry which is preliminary data.</text>
</comment>
<name>A0A8H3YD58_9TREE</name>
<feature type="compositionally biased region" description="Basic and acidic residues" evidence="1">
    <location>
        <begin position="516"/>
        <end position="543"/>
    </location>
</feature>
<feature type="compositionally biased region" description="Acidic residues" evidence="1">
    <location>
        <begin position="297"/>
        <end position="308"/>
    </location>
</feature>
<feature type="compositionally biased region" description="Basic and acidic residues" evidence="1">
    <location>
        <begin position="364"/>
        <end position="373"/>
    </location>
</feature>
<evidence type="ECO:0000256" key="1">
    <source>
        <dbReference type="SAM" id="MobiDB-lite"/>
    </source>
</evidence>
<keyword evidence="3" id="KW-1185">Reference proteome</keyword>
<feature type="region of interest" description="Disordered" evidence="1">
    <location>
        <begin position="515"/>
        <end position="585"/>
    </location>
</feature>
<proteinExistence type="predicted"/>
<organism evidence="2 3">
    <name type="scientific">Naganishia liquefaciens</name>
    <dbReference type="NCBI Taxonomy" id="104408"/>
    <lineage>
        <taxon>Eukaryota</taxon>
        <taxon>Fungi</taxon>
        <taxon>Dikarya</taxon>
        <taxon>Basidiomycota</taxon>
        <taxon>Agaricomycotina</taxon>
        <taxon>Tremellomycetes</taxon>
        <taxon>Filobasidiales</taxon>
        <taxon>Filobasidiaceae</taxon>
        <taxon>Naganishia</taxon>
    </lineage>
</organism>
<feature type="compositionally biased region" description="Low complexity" evidence="1">
    <location>
        <begin position="25"/>
        <end position="41"/>
    </location>
</feature>
<feature type="region of interest" description="Disordered" evidence="1">
    <location>
        <begin position="1"/>
        <end position="473"/>
    </location>
</feature>
<evidence type="ECO:0000313" key="3">
    <source>
        <dbReference type="Proteomes" id="UP000620104"/>
    </source>
</evidence>
<evidence type="ECO:0000313" key="2">
    <source>
        <dbReference type="EMBL" id="GHJ84878.1"/>
    </source>
</evidence>
<feature type="compositionally biased region" description="Low complexity" evidence="1">
    <location>
        <begin position="143"/>
        <end position="164"/>
    </location>
</feature>
<feature type="compositionally biased region" description="Pro residues" evidence="1">
    <location>
        <begin position="215"/>
        <end position="234"/>
    </location>
</feature>
<dbReference type="AlphaFoldDB" id="A0A8H3YD58"/>
<accession>A0A8H3YD58</accession>
<reference evidence="2" key="1">
    <citation type="submission" date="2020-07" db="EMBL/GenBank/DDBJ databases">
        <title>Draft Genome Sequence of a Deep-Sea Yeast, Naganishia (Cryptococcus) liquefaciens strain N6.</title>
        <authorList>
            <person name="Han Y.W."/>
            <person name="Kajitani R."/>
            <person name="Morimoto H."/>
            <person name="Parhat M."/>
            <person name="Tsubouchi H."/>
            <person name="Bakenova O."/>
            <person name="Ogata M."/>
            <person name="Argunhan B."/>
            <person name="Aoki R."/>
            <person name="Kajiwara S."/>
            <person name="Itoh T."/>
            <person name="Iwasaki H."/>
        </authorList>
    </citation>
    <scope>NUCLEOTIDE SEQUENCE</scope>
    <source>
        <strain evidence="2">N6</strain>
    </source>
</reference>
<dbReference type="EMBL" id="BLZA01000009">
    <property type="protein sequence ID" value="GHJ84878.1"/>
    <property type="molecule type" value="Genomic_DNA"/>
</dbReference>
<feature type="compositionally biased region" description="Polar residues" evidence="1">
    <location>
        <begin position="425"/>
        <end position="450"/>
    </location>
</feature>
<protein>
    <submittedName>
        <fullName evidence="2">Uncharacterized protein</fullName>
    </submittedName>
</protein>
<feature type="region of interest" description="Disordered" evidence="1">
    <location>
        <begin position="598"/>
        <end position="647"/>
    </location>
</feature>
<dbReference type="Proteomes" id="UP000620104">
    <property type="component" value="Unassembled WGS sequence"/>
</dbReference>
<feature type="compositionally biased region" description="Pro residues" evidence="1">
    <location>
        <begin position="14"/>
        <end position="24"/>
    </location>
</feature>
<feature type="compositionally biased region" description="Basic and acidic residues" evidence="1">
    <location>
        <begin position="574"/>
        <end position="583"/>
    </location>
</feature>